<proteinExistence type="predicted"/>
<keyword evidence="2" id="KW-1185">Reference proteome</keyword>
<reference evidence="1 2" key="1">
    <citation type="submission" date="2024-11" db="EMBL/GenBank/DDBJ databases">
        <title>A near-complete genome assembly of Cinchona calisaya.</title>
        <authorList>
            <person name="Lian D.C."/>
            <person name="Zhao X.W."/>
            <person name="Wei L."/>
        </authorList>
    </citation>
    <scope>NUCLEOTIDE SEQUENCE [LARGE SCALE GENOMIC DNA]</scope>
    <source>
        <tissue evidence="1">Nenye</tissue>
    </source>
</reference>
<name>A0ABD2XZQ6_9GENT</name>
<evidence type="ECO:0000313" key="1">
    <source>
        <dbReference type="EMBL" id="KAL3500236.1"/>
    </source>
</evidence>
<organism evidence="1 2">
    <name type="scientific">Cinchona calisaya</name>
    <dbReference type="NCBI Taxonomy" id="153742"/>
    <lineage>
        <taxon>Eukaryota</taxon>
        <taxon>Viridiplantae</taxon>
        <taxon>Streptophyta</taxon>
        <taxon>Embryophyta</taxon>
        <taxon>Tracheophyta</taxon>
        <taxon>Spermatophyta</taxon>
        <taxon>Magnoliopsida</taxon>
        <taxon>eudicotyledons</taxon>
        <taxon>Gunneridae</taxon>
        <taxon>Pentapetalae</taxon>
        <taxon>asterids</taxon>
        <taxon>lamiids</taxon>
        <taxon>Gentianales</taxon>
        <taxon>Rubiaceae</taxon>
        <taxon>Cinchonoideae</taxon>
        <taxon>Cinchoneae</taxon>
        <taxon>Cinchona</taxon>
    </lineage>
</organism>
<dbReference type="Proteomes" id="UP001630127">
    <property type="component" value="Unassembled WGS sequence"/>
</dbReference>
<gene>
    <name evidence="1" type="ORF">ACH5RR_039329</name>
</gene>
<dbReference type="PANTHER" id="PTHR33116:SF80">
    <property type="entry name" value="REVERSE TRANSCRIPTASE ZINC-BINDING DOMAIN-CONTAINING PROTEIN"/>
    <property type="match status" value="1"/>
</dbReference>
<sequence length="115" mass="13136">MKSTLIFPHKCSRAMISSIETLTGMHKALLPIQYLDCPLFLGWNINQIFNPSVTKIRQKLDGWVQKLLPPIGRLVLIKHVLMSISIHILSVMDPPKQVILNLECCLALFLWEESD</sequence>
<dbReference type="EMBL" id="JBJUIK010000016">
    <property type="protein sequence ID" value="KAL3500236.1"/>
    <property type="molecule type" value="Genomic_DNA"/>
</dbReference>
<evidence type="ECO:0000313" key="2">
    <source>
        <dbReference type="Proteomes" id="UP001630127"/>
    </source>
</evidence>
<protein>
    <submittedName>
        <fullName evidence="1">Uncharacterized protein</fullName>
    </submittedName>
</protein>
<accession>A0ABD2XZQ6</accession>
<dbReference type="PANTHER" id="PTHR33116">
    <property type="entry name" value="REVERSE TRANSCRIPTASE ZINC-BINDING DOMAIN-CONTAINING PROTEIN-RELATED-RELATED"/>
    <property type="match status" value="1"/>
</dbReference>
<comment type="caution">
    <text evidence="1">The sequence shown here is derived from an EMBL/GenBank/DDBJ whole genome shotgun (WGS) entry which is preliminary data.</text>
</comment>
<dbReference type="AlphaFoldDB" id="A0ABD2XZQ6"/>